<comment type="caution">
    <text evidence="1">The sequence shown here is derived from an EMBL/GenBank/DDBJ whole genome shotgun (WGS) entry which is preliminary data.</text>
</comment>
<protein>
    <recommendedName>
        <fullName evidence="3">Exostosin GT47 domain-containing protein</fullName>
    </recommendedName>
</protein>
<proteinExistence type="predicted"/>
<dbReference type="GO" id="GO:0005794">
    <property type="term" value="C:Golgi apparatus"/>
    <property type="evidence" value="ECO:0007669"/>
    <property type="project" value="TreeGrafter"/>
</dbReference>
<reference evidence="1" key="1">
    <citation type="submission" date="2021-02" db="EMBL/GenBank/DDBJ databases">
        <authorList>
            <person name="Nowell W R."/>
        </authorList>
    </citation>
    <scope>NUCLEOTIDE SEQUENCE</scope>
</reference>
<dbReference type="InterPro" id="IPR055286">
    <property type="entry name" value="RXYLT1-like"/>
</dbReference>
<dbReference type="Proteomes" id="UP000663887">
    <property type="component" value="Unassembled WGS sequence"/>
</dbReference>
<evidence type="ECO:0008006" key="3">
    <source>
        <dbReference type="Google" id="ProtNLM"/>
    </source>
</evidence>
<evidence type="ECO:0000313" key="1">
    <source>
        <dbReference type="EMBL" id="CAF2190926.1"/>
    </source>
</evidence>
<accession>A0A816ZF72</accession>
<dbReference type="AlphaFoldDB" id="A0A816ZF72"/>
<dbReference type="EMBL" id="CAJNRG010016067">
    <property type="protein sequence ID" value="CAF2190926.1"/>
    <property type="molecule type" value="Genomic_DNA"/>
</dbReference>
<organism evidence="1 2">
    <name type="scientific">Rotaria magnacalcarata</name>
    <dbReference type="NCBI Taxonomy" id="392030"/>
    <lineage>
        <taxon>Eukaryota</taxon>
        <taxon>Metazoa</taxon>
        <taxon>Spiralia</taxon>
        <taxon>Gnathifera</taxon>
        <taxon>Rotifera</taxon>
        <taxon>Eurotatoria</taxon>
        <taxon>Bdelloidea</taxon>
        <taxon>Philodinida</taxon>
        <taxon>Philodinidae</taxon>
        <taxon>Rotaria</taxon>
    </lineage>
</organism>
<evidence type="ECO:0000313" key="2">
    <source>
        <dbReference type="Proteomes" id="UP000663887"/>
    </source>
</evidence>
<dbReference type="PANTHER" id="PTHR15576:SF1">
    <property type="entry name" value="RIBITOL-5-PHOSPHATE XYLOSYLTRANSFERASE 1"/>
    <property type="match status" value="1"/>
</dbReference>
<feature type="non-terminal residue" evidence="1">
    <location>
        <position position="1"/>
    </location>
</feature>
<name>A0A816ZF72_9BILA</name>
<gene>
    <name evidence="1" type="ORF">XDN619_LOCUS32279</name>
</gene>
<dbReference type="PANTHER" id="PTHR15576">
    <property type="entry name" value="RIBITOL-5-PHOSPHATE XYLOSYLTRANSFERASE 1"/>
    <property type="match status" value="1"/>
</dbReference>
<dbReference type="GO" id="GO:0120053">
    <property type="term" value="F:ribitol beta-1,4-xylosyltransferase activity"/>
    <property type="evidence" value="ECO:0007669"/>
    <property type="project" value="InterPro"/>
</dbReference>
<sequence>ALLNHGKPWSNRTIFLYVNFLIENNRAHRNKALAKAFLIKSVKIQKEKVPFETYLQELGDAKFVLSPLGNGRDCDRTWEALLISAVPIILSSEIDPLFDQLPVIIINDWSELAENILLSYKVSSYNTLVPEVLSGRWWRDKLLSYQNTTIKIR</sequence>
<dbReference type="GO" id="GO:0035269">
    <property type="term" value="P:protein O-linked glycosylation via mannose"/>
    <property type="evidence" value="ECO:0007669"/>
    <property type="project" value="InterPro"/>
</dbReference>